<dbReference type="AlphaFoldDB" id="A0A5J6Z4P8"/>
<gene>
    <name evidence="8" type="ORF">CUROG_02620</name>
</gene>
<feature type="domain" description="AMP-binding enzyme C-terminal" evidence="7">
    <location>
        <begin position="494"/>
        <end position="577"/>
    </location>
</feature>
<dbReference type="PANTHER" id="PTHR43859:SF4">
    <property type="entry name" value="BUTANOATE--COA LIGASE AAE1-RELATED"/>
    <property type="match status" value="1"/>
</dbReference>
<keyword evidence="2 8" id="KW-0436">Ligase</keyword>
<accession>A0A5J6Z4P8</accession>
<dbReference type="PROSITE" id="PS00455">
    <property type="entry name" value="AMP_BINDING"/>
    <property type="match status" value="1"/>
</dbReference>
<dbReference type="InterPro" id="IPR020845">
    <property type="entry name" value="AMP-binding_CS"/>
</dbReference>
<dbReference type="SUPFAM" id="SSF56801">
    <property type="entry name" value="Acetyl-CoA synthetase-like"/>
    <property type="match status" value="1"/>
</dbReference>
<feature type="region of interest" description="Disordered" evidence="5">
    <location>
        <begin position="1"/>
        <end position="26"/>
    </location>
</feature>
<dbReference type="KEGG" id="cuo:CUROG_02620"/>
<evidence type="ECO:0000256" key="4">
    <source>
        <dbReference type="ARBA" id="ARBA00023098"/>
    </source>
</evidence>
<dbReference type="Pfam" id="PF13193">
    <property type="entry name" value="AMP-binding_C"/>
    <property type="match status" value="1"/>
</dbReference>
<evidence type="ECO:0000313" key="9">
    <source>
        <dbReference type="Proteomes" id="UP000326711"/>
    </source>
</evidence>
<dbReference type="OrthoDB" id="9803968at2"/>
<evidence type="ECO:0000313" key="8">
    <source>
        <dbReference type="EMBL" id="QFQ01914.1"/>
    </source>
</evidence>
<reference evidence="9" key="1">
    <citation type="submission" date="2019-10" db="EMBL/GenBank/DDBJ databases">
        <title>Complete genome sequence of Corynebacterium urogenitalis DSM 108747, isolated from the genital tract of a cow.</title>
        <authorList>
            <person name="Ruckert C."/>
            <person name="Ballas P."/>
            <person name="Wagener K."/>
            <person name="Drillich M."/>
            <person name="Kaempfer P."/>
            <person name="Busse H.-J."/>
            <person name="Ehling-Schulz M."/>
        </authorList>
    </citation>
    <scope>NUCLEOTIDE SEQUENCE [LARGE SCALE GENOMIC DNA]</scope>
    <source>
        <strain evidence="9">LMM 1652</strain>
    </source>
</reference>
<evidence type="ECO:0000256" key="1">
    <source>
        <dbReference type="ARBA" id="ARBA00006432"/>
    </source>
</evidence>
<proteinExistence type="inferred from homology"/>
<evidence type="ECO:0000259" key="6">
    <source>
        <dbReference type="Pfam" id="PF00501"/>
    </source>
</evidence>
<evidence type="ECO:0000256" key="3">
    <source>
        <dbReference type="ARBA" id="ARBA00022832"/>
    </source>
</evidence>
<dbReference type="Pfam" id="PF00501">
    <property type="entry name" value="AMP-binding"/>
    <property type="match status" value="1"/>
</dbReference>
<dbReference type="InterPro" id="IPR045851">
    <property type="entry name" value="AMP-bd_C_sf"/>
</dbReference>
<organism evidence="8 9">
    <name type="scientific">Corynebacterium urogenitale</name>
    <dbReference type="NCBI Taxonomy" id="2487892"/>
    <lineage>
        <taxon>Bacteria</taxon>
        <taxon>Bacillati</taxon>
        <taxon>Actinomycetota</taxon>
        <taxon>Actinomycetes</taxon>
        <taxon>Mycobacteriales</taxon>
        <taxon>Corynebacteriaceae</taxon>
        <taxon>Corynebacterium</taxon>
    </lineage>
</organism>
<keyword evidence="3" id="KW-0276">Fatty acid metabolism</keyword>
<feature type="domain" description="AMP-dependent synthetase/ligase" evidence="6">
    <location>
        <begin position="62"/>
        <end position="444"/>
    </location>
</feature>
<evidence type="ECO:0000256" key="2">
    <source>
        <dbReference type="ARBA" id="ARBA00022598"/>
    </source>
</evidence>
<dbReference type="Gene3D" id="3.40.50.12780">
    <property type="entry name" value="N-terminal domain of ligase-like"/>
    <property type="match status" value="1"/>
</dbReference>
<dbReference type="InterPro" id="IPR042099">
    <property type="entry name" value="ANL_N_sf"/>
</dbReference>
<dbReference type="GO" id="GO:0004467">
    <property type="term" value="F:long-chain fatty acid-CoA ligase activity"/>
    <property type="evidence" value="ECO:0007669"/>
    <property type="project" value="UniProtKB-EC"/>
</dbReference>
<dbReference type="EMBL" id="CP045032">
    <property type="protein sequence ID" value="QFQ01914.1"/>
    <property type="molecule type" value="Genomic_DNA"/>
</dbReference>
<dbReference type="PANTHER" id="PTHR43859">
    <property type="entry name" value="ACYL-ACTIVATING ENZYME"/>
    <property type="match status" value="1"/>
</dbReference>
<evidence type="ECO:0000259" key="7">
    <source>
        <dbReference type="Pfam" id="PF13193"/>
    </source>
</evidence>
<dbReference type="InterPro" id="IPR000873">
    <property type="entry name" value="AMP-dep_synth/lig_dom"/>
</dbReference>
<feature type="compositionally biased region" description="Basic and acidic residues" evidence="5">
    <location>
        <begin position="1"/>
        <end position="10"/>
    </location>
</feature>
<dbReference type="Proteomes" id="UP000326711">
    <property type="component" value="Chromosome"/>
</dbReference>
<evidence type="ECO:0000256" key="5">
    <source>
        <dbReference type="SAM" id="MobiDB-lite"/>
    </source>
</evidence>
<keyword evidence="4" id="KW-0443">Lipid metabolism</keyword>
<comment type="similarity">
    <text evidence="1">Belongs to the ATP-dependent AMP-binding enzyme family.</text>
</comment>
<name>A0A5J6Z4P8_9CORY</name>
<protein>
    <submittedName>
        <fullName evidence="8">Long-chain-fatty-acid--CoA ligase</fullName>
        <ecNumber evidence="8">6.2.1.3</ecNumber>
    </submittedName>
</protein>
<dbReference type="InterPro" id="IPR025110">
    <property type="entry name" value="AMP-bd_C"/>
</dbReference>
<dbReference type="Gene3D" id="3.30.300.30">
    <property type="match status" value="1"/>
</dbReference>
<dbReference type="FunFam" id="3.30.300.30:FF:000008">
    <property type="entry name" value="2,3-dihydroxybenzoate-AMP ligase"/>
    <property type="match status" value="1"/>
</dbReference>
<dbReference type="RefSeq" id="WP_151902342.1">
    <property type="nucleotide sequence ID" value="NZ_CP045032.1"/>
</dbReference>
<sequence length="597" mass="64874">MNKALHRETDSSANPVPHNHASVDPLQRNHAPTVSELTPHQPFSSGSNRHGLNVALTPLRFLERSARVHPQKTACVDGPRRITFAQFKADALALARALRADGVQPGDRVGVLAANSYEALLAQFAVPLAQAVIVAINTRLAPAEIRYILEHSSIRVLIGEQSLVSAASDQIGDLLSRVIFIADGEGQEPAEVASDKETTFSAYTGAHEEGEELPFAVEDEHQPIAINYTSGTTGRPKGVLYTHRGAYLNALGAITTQHFDHHTVYLWTLPMFHCSGWCTGWSVMAVSGTQVALRAVRGPELWRLIIDEGVTAMCGAPAVLTTLVDDDNKRRVQGLRIVTAGAPPSPTIITRCENIGVEVTHVYGLTETYGPFTVCESQPDWADMTVRRRAVLKARQGVAMITNEDVRVVQPTEKDDATLIDVPADGATMGEIVFTGNGVMAGYFNDEEATAEAFRGGWFHTGDLGVMHEDGYIQLLDRAKDVVVSGGENISTIEVEQAVVSYPDVSDCAVIGVPDEKWGERPRAYVVLRPEAHAQAQENPEAIQEVIIAHCRAHIAGYKVPRDVVVLDELPRTSTGKVRKNELRDEAWAGHESKIKG</sequence>
<dbReference type="EC" id="6.2.1.3" evidence="8"/>
<keyword evidence="9" id="KW-1185">Reference proteome</keyword>